<dbReference type="AlphaFoldDB" id="A0A914S3E6"/>
<dbReference type="Proteomes" id="UP000887564">
    <property type="component" value="Unplaced"/>
</dbReference>
<sequence length="67" mass="7679">MFPANTFSIIIGECRILQWFLRGGSSTRYWELPADVKSLRMALSLVELHNPFKEGITSFFISLVNDN</sequence>
<protein>
    <submittedName>
        <fullName evidence="2">Uncharacterized protein</fullName>
    </submittedName>
</protein>
<organism evidence="1 2">
    <name type="scientific">Parascaris equorum</name>
    <name type="common">Equine roundworm</name>
    <dbReference type="NCBI Taxonomy" id="6256"/>
    <lineage>
        <taxon>Eukaryota</taxon>
        <taxon>Metazoa</taxon>
        <taxon>Ecdysozoa</taxon>
        <taxon>Nematoda</taxon>
        <taxon>Chromadorea</taxon>
        <taxon>Rhabditida</taxon>
        <taxon>Spirurina</taxon>
        <taxon>Ascaridomorpha</taxon>
        <taxon>Ascaridoidea</taxon>
        <taxon>Ascarididae</taxon>
        <taxon>Parascaris</taxon>
    </lineage>
</organism>
<proteinExistence type="predicted"/>
<dbReference type="WBParaSite" id="PEQ_0001167401-mRNA-1">
    <property type="protein sequence ID" value="PEQ_0001167401-mRNA-1"/>
    <property type="gene ID" value="PEQ_0001167401"/>
</dbReference>
<name>A0A914S3E6_PAREQ</name>
<evidence type="ECO:0000313" key="2">
    <source>
        <dbReference type="WBParaSite" id="PEQ_0001167401-mRNA-1"/>
    </source>
</evidence>
<reference evidence="2" key="1">
    <citation type="submission" date="2022-11" db="UniProtKB">
        <authorList>
            <consortium name="WormBaseParasite"/>
        </authorList>
    </citation>
    <scope>IDENTIFICATION</scope>
</reference>
<evidence type="ECO:0000313" key="1">
    <source>
        <dbReference type="Proteomes" id="UP000887564"/>
    </source>
</evidence>
<accession>A0A914S3E6</accession>
<keyword evidence="1" id="KW-1185">Reference proteome</keyword>